<dbReference type="RefSeq" id="XP_018136141.1">
    <property type="nucleotide sequence ID" value="XM_018289564.1"/>
</dbReference>
<dbReference type="CDD" id="cd22926">
    <property type="entry name" value="HFD_SPT3"/>
    <property type="match status" value="1"/>
</dbReference>
<dbReference type="SUPFAM" id="SSF47113">
    <property type="entry name" value="Histone-fold"/>
    <property type="match status" value="1"/>
</dbReference>
<evidence type="ECO:0000256" key="2">
    <source>
        <dbReference type="ARBA" id="ARBA00023015"/>
    </source>
</evidence>
<organism evidence="7 8">
    <name type="scientific">Pochonia chlamydosporia 170</name>
    <dbReference type="NCBI Taxonomy" id="1380566"/>
    <lineage>
        <taxon>Eukaryota</taxon>
        <taxon>Fungi</taxon>
        <taxon>Dikarya</taxon>
        <taxon>Ascomycota</taxon>
        <taxon>Pezizomycotina</taxon>
        <taxon>Sordariomycetes</taxon>
        <taxon>Hypocreomycetidae</taxon>
        <taxon>Hypocreales</taxon>
        <taxon>Clavicipitaceae</taxon>
        <taxon>Pochonia</taxon>
    </lineage>
</organism>
<dbReference type="GO" id="GO:0006366">
    <property type="term" value="P:transcription by RNA polymerase II"/>
    <property type="evidence" value="ECO:0007669"/>
    <property type="project" value="InterPro"/>
</dbReference>
<dbReference type="AlphaFoldDB" id="A0A179EXG9"/>
<dbReference type="InterPro" id="IPR003195">
    <property type="entry name" value="TFIID_TAF13"/>
</dbReference>
<evidence type="ECO:0000313" key="8">
    <source>
        <dbReference type="Proteomes" id="UP000078397"/>
    </source>
</evidence>
<evidence type="ECO:0000256" key="3">
    <source>
        <dbReference type="ARBA" id="ARBA00023159"/>
    </source>
</evidence>
<dbReference type="Proteomes" id="UP000078397">
    <property type="component" value="Unassembled WGS sequence"/>
</dbReference>
<comment type="similarity">
    <text evidence="6">Belongs to the SPT3 family.</text>
</comment>
<protein>
    <submittedName>
        <fullName evidence="7">Transcription initiation factor IID domain-containing protein</fullName>
    </submittedName>
</protein>
<dbReference type="STRING" id="1380566.A0A179EXG9"/>
<dbReference type="GeneID" id="28853558"/>
<comment type="caution">
    <text evidence="7">The sequence shown here is derived from an EMBL/GenBank/DDBJ whole genome shotgun (WGS) entry which is preliminary data.</text>
</comment>
<evidence type="ECO:0000256" key="1">
    <source>
        <dbReference type="ARBA" id="ARBA00004123"/>
    </source>
</evidence>
<keyword evidence="8" id="KW-1185">Reference proteome</keyword>
<dbReference type="GO" id="GO:0003712">
    <property type="term" value="F:transcription coregulator activity"/>
    <property type="evidence" value="ECO:0007669"/>
    <property type="project" value="TreeGrafter"/>
</dbReference>
<reference evidence="7 8" key="1">
    <citation type="journal article" date="2016" name="PLoS Pathog.">
        <title>Biosynthesis of antibiotic leucinostatins in bio-control fungus Purpureocillium lilacinum and their inhibition on phytophthora revealed by genome mining.</title>
        <authorList>
            <person name="Wang G."/>
            <person name="Liu Z."/>
            <person name="Lin R."/>
            <person name="Li E."/>
            <person name="Mao Z."/>
            <person name="Ling J."/>
            <person name="Yang Y."/>
            <person name="Yin W.B."/>
            <person name="Xie B."/>
        </authorList>
    </citation>
    <scope>NUCLEOTIDE SEQUENCE [LARGE SCALE GENOMIC DNA]</scope>
    <source>
        <strain evidence="7">170</strain>
    </source>
</reference>
<dbReference type="Gene3D" id="1.10.20.10">
    <property type="entry name" value="Histone, subunit A"/>
    <property type="match status" value="1"/>
</dbReference>
<dbReference type="PANTHER" id="PTHR11380:SF16">
    <property type="entry name" value="TRANSCRIPTION INITIATION PROTEIN SPT3 HOMOLOG"/>
    <property type="match status" value="1"/>
</dbReference>
<sequence>MSKLPVFAAEIRQMMYVAGETESISQDTVALVESIIKDQVIHMITIADELASRRGSRVFSNNDLIFQFRHDAARVERIQKFLALKALRKLSKDDEEDIEKAEAQGADAMQRGSADSLEMSQAVVAATRLPWDANALYTELPPGPADLIVSGEQDATNLAKLRAADAKTLNMTVAEYATWSECRHASFTKRRVVRFRQWCGLGVVGDHKVTDDVLDILGFLTGEMVQRLTGLALAFQEREICRRASLHGEQKIERKGLESLLRPESGQQRRSPVDWRHIQQAYDVTQIERAAGGVRRRGMWTKKGLCLI</sequence>
<dbReference type="EMBL" id="LSBJ02000015">
    <property type="protein sequence ID" value="OAQ57885.1"/>
    <property type="molecule type" value="Genomic_DNA"/>
</dbReference>
<gene>
    <name evidence="7" type="ORF">VFPPC_11346</name>
</gene>
<comment type="subcellular location">
    <subcellularLocation>
        <location evidence="1">Nucleus</location>
    </subcellularLocation>
</comment>
<dbReference type="GO" id="GO:0006357">
    <property type="term" value="P:regulation of transcription by RNA polymerase II"/>
    <property type="evidence" value="ECO:0007669"/>
    <property type="project" value="UniProtKB-ARBA"/>
</dbReference>
<evidence type="ECO:0000256" key="5">
    <source>
        <dbReference type="ARBA" id="ARBA00023242"/>
    </source>
</evidence>
<dbReference type="Pfam" id="PF02269">
    <property type="entry name" value="TFIID-18kDa"/>
    <property type="match status" value="1"/>
</dbReference>
<dbReference type="KEGG" id="pchm:VFPPC_11346"/>
<keyword evidence="5" id="KW-0539">Nucleus</keyword>
<dbReference type="GO" id="GO:0000124">
    <property type="term" value="C:SAGA complex"/>
    <property type="evidence" value="ECO:0007669"/>
    <property type="project" value="TreeGrafter"/>
</dbReference>
<keyword evidence="4" id="KW-0804">Transcription</keyword>
<dbReference type="PANTHER" id="PTHR11380">
    <property type="entry name" value="TRANSCRIPTION INITIATION FACTOR TFIID/SUPT3-RELATED"/>
    <property type="match status" value="1"/>
</dbReference>
<evidence type="ECO:0000256" key="4">
    <source>
        <dbReference type="ARBA" id="ARBA00023163"/>
    </source>
</evidence>
<keyword evidence="3" id="KW-0010">Activator</keyword>
<dbReference type="FunFam" id="1.10.20.10:FF:000023">
    <property type="entry name" value="transcription initiation protein SPT3 homolog"/>
    <property type="match status" value="1"/>
</dbReference>
<evidence type="ECO:0000313" key="7">
    <source>
        <dbReference type="EMBL" id="OAQ57885.1"/>
    </source>
</evidence>
<evidence type="ECO:0000256" key="6">
    <source>
        <dbReference type="ARBA" id="ARBA00061274"/>
    </source>
</evidence>
<dbReference type="GO" id="GO:0046982">
    <property type="term" value="F:protein heterodimerization activity"/>
    <property type="evidence" value="ECO:0007669"/>
    <property type="project" value="InterPro"/>
</dbReference>
<dbReference type="InterPro" id="IPR009072">
    <property type="entry name" value="Histone-fold"/>
</dbReference>
<dbReference type="GO" id="GO:0005634">
    <property type="term" value="C:nucleus"/>
    <property type="evidence" value="ECO:0007669"/>
    <property type="project" value="UniProtKB-SubCell"/>
</dbReference>
<name>A0A179EXG9_METCM</name>
<proteinExistence type="inferred from homology"/>
<dbReference type="OrthoDB" id="66982at2759"/>
<keyword evidence="2" id="KW-0805">Transcription regulation</keyword>
<dbReference type="GO" id="GO:0003743">
    <property type="term" value="F:translation initiation factor activity"/>
    <property type="evidence" value="ECO:0007669"/>
    <property type="project" value="UniProtKB-KW"/>
</dbReference>
<accession>A0A179EXG9</accession>